<dbReference type="RefSeq" id="WP_377003486.1">
    <property type="nucleotide sequence ID" value="NZ_JBHSGG010000012.1"/>
</dbReference>
<comment type="caution">
    <text evidence="1">The sequence shown here is derived from an EMBL/GenBank/DDBJ whole genome shotgun (WGS) entry which is preliminary data.</text>
</comment>
<protein>
    <submittedName>
        <fullName evidence="1">Uncharacterized protein</fullName>
    </submittedName>
</protein>
<keyword evidence="2" id="KW-1185">Reference proteome</keyword>
<organism evidence="1 2">
    <name type="scientific">Coralloluteibacterium thermophilum</name>
    <dbReference type="NCBI Taxonomy" id="2707049"/>
    <lineage>
        <taxon>Bacteria</taxon>
        <taxon>Pseudomonadati</taxon>
        <taxon>Pseudomonadota</taxon>
        <taxon>Gammaproteobacteria</taxon>
        <taxon>Lysobacterales</taxon>
        <taxon>Lysobacteraceae</taxon>
        <taxon>Coralloluteibacterium</taxon>
    </lineage>
</organism>
<name>A0ABV9NGR4_9GAMM</name>
<evidence type="ECO:0000313" key="1">
    <source>
        <dbReference type="EMBL" id="MFC4727471.1"/>
    </source>
</evidence>
<gene>
    <name evidence="1" type="ORF">ACFO3Q_04705</name>
</gene>
<sequence length="94" mass="10277">RAGDLPVVRRASFGATGMSPTANATPNCYALACPPDGTDYWERASDALLSLPLHITDRCREALTERIAQDLQEQADQQDYELRAERAADLRSAA</sequence>
<proteinExistence type="predicted"/>
<evidence type="ECO:0000313" key="2">
    <source>
        <dbReference type="Proteomes" id="UP001595892"/>
    </source>
</evidence>
<dbReference type="Proteomes" id="UP001595892">
    <property type="component" value="Unassembled WGS sequence"/>
</dbReference>
<accession>A0ABV9NGR4</accession>
<dbReference type="EMBL" id="JBHSGG010000012">
    <property type="protein sequence ID" value="MFC4727471.1"/>
    <property type="molecule type" value="Genomic_DNA"/>
</dbReference>
<reference evidence="2" key="1">
    <citation type="journal article" date="2019" name="Int. J. Syst. Evol. Microbiol.">
        <title>The Global Catalogue of Microorganisms (GCM) 10K type strain sequencing project: providing services to taxonomists for standard genome sequencing and annotation.</title>
        <authorList>
            <consortium name="The Broad Institute Genomics Platform"/>
            <consortium name="The Broad Institute Genome Sequencing Center for Infectious Disease"/>
            <person name="Wu L."/>
            <person name="Ma J."/>
        </authorList>
    </citation>
    <scope>NUCLEOTIDE SEQUENCE [LARGE SCALE GENOMIC DNA]</scope>
    <source>
        <strain evidence="2">CGMCC 1.13574</strain>
    </source>
</reference>
<feature type="non-terminal residue" evidence="1">
    <location>
        <position position="1"/>
    </location>
</feature>